<sequence>MDEEMEVERPVLDIEEEDDSRVTENGSSAAMDGTQDFIEVMTSLGLGFDDLDENGDVPSRFAVPEVMFGTRCWKCYIPKIFFTCQKCGRGYHRQCSLMYEGFPPPVFDKPLQVAMMEETATTMLMCSECVVGEKTRIPNLVNVPQSTLNSALIRLTRDIRDVFRIKPNQKSKKQKECVAAINCYDAILTKAHCNGYKSVEEYFCEFKQVRYKIVEKFGAHSEQCEVVESFIKVVKDQLNKLLSCSTCYIRRIKDVSGNEKGKPELPSVLKRVIKETCETPHLLCWVKMQQYPYWPSKILGMDLDGKIALIVSFDENRHWNIRLDAKNTTIKVYSKEFPTLRPEGNTSWNYAMKDCEDYINNAVQKFGKVVIPEVAVDYDGNMEKALKEMFPTFDFGKVASRNGVEDTTYSKTLSPT</sequence>
<dbReference type="Proteomes" id="UP001642540">
    <property type="component" value="Unassembled WGS sequence"/>
</dbReference>
<name>A0ABP1S3K0_9HEXA</name>
<dbReference type="PANTHER" id="PTHR46379:SF1">
    <property type="entry name" value="ZINC FINGER MYND DOMAIN-CONTAINING PROTEIN 11"/>
    <property type="match status" value="1"/>
</dbReference>
<dbReference type="SUPFAM" id="SSF63748">
    <property type="entry name" value="Tudor/PWWP/MBT"/>
    <property type="match status" value="1"/>
</dbReference>
<dbReference type="Gene3D" id="2.30.30.140">
    <property type="match status" value="1"/>
</dbReference>
<gene>
    <name evidence="1" type="ORF">ODALV1_LOCUS29392</name>
</gene>
<evidence type="ECO:0008006" key="3">
    <source>
        <dbReference type="Google" id="ProtNLM"/>
    </source>
</evidence>
<organism evidence="1 2">
    <name type="scientific">Orchesella dallaii</name>
    <dbReference type="NCBI Taxonomy" id="48710"/>
    <lineage>
        <taxon>Eukaryota</taxon>
        <taxon>Metazoa</taxon>
        <taxon>Ecdysozoa</taxon>
        <taxon>Arthropoda</taxon>
        <taxon>Hexapoda</taxon>
        <taxon>Collembola</taxon>
        <taxon>Entomobryomorpha</taxon>
        <taxon>Entomobryoidea</taxon>
        <taxon>Orchesellidae</taxon>
        <taxon>Orchesellinae</taxon>
        <taxon>Orchesella</taxon>
    </lineage>
</organism>
<proteinExistence type="predicted"/>
<dbReference type="EMBL" id="CAXLJM020000151">
    <property type="protein sequence ID" value="CAL8143251.1"/>
    <property type="molecule type" value="Genomic_DNA"/>
</dbReference>
<comment type="caution">
    <text evidence="1">The sequence shown here is derived from an EMBL/GenBank/DDBJ whole genome shotgun (WGS) entry which is preliminary data.</text>
</comment>
<protein>
    <recommendedName>
        <fullName evidence="3">PWWP domain-containing protein</fullName>
    </recommendedName>
</protein>
<keyword evidence="2" id="KW-1185">Reference proteome</keyword>
<reference evidence="1 2" key="1">
    <citation type="submission" date="2024-08" db="EMBL/GenBank/DDBJ databases">
        <authorList>
            <person name="Cucini C."/>
            <person name="Frati F."/>
        </authorList>
    </citation>
    <scope>NUCLEOTIDE SEQUENCE [LARGE SCALE GENOMIC DNA]</scope>
</reference>
<dbReference type="PANTHER" id="PTHR46379">
    <property type="entry name" value="ZINC FINGER MYND DOMAIN-CONTAINING"/>
    <property type="match status" value="1"/>
</dbReference>
<evidence type="ECO:0000313" key="1">
    <source>
        <dbReference type="EMBL" id="CAL8143251.1"/>
    </source>
</evidence>
<accession>A0ABP1S3K0</accession>
<evidence type="ECO:0000313" key="2">
    <source>
        <dbReference type="Proteomes" id="UP001642540"/>
    </source>
</evidence>
<dbReference type="InterPro" id="IPR047269">
    <property type="entry name" value="ZMY11"/>
</dbReference>